<feature type="transmembrane region" description="Helical" evidence="5">
    <location>
        <begin position="125"/>
        <end position="143"/>
    </location>
</feature>
<reference evidence="8" key="1">
    <citation type="journal article" date="2019" name="Int. J. Syst. Evol. Microbiol.">
        <title>The Global Catalogue of Microorganisms (GCM) 10K type strain sequencing project: providing services to taxonomists for standard genome sequencing and annotation.</title>
        <authorList>
            <consortium name="The Broad Institute Genomics Platform"/>
            <consortium name="The Broad Institute Genome Sequencing Center for Infectious Disease"/>
            <person name="Wu L."/>
            <person name="Ma J."/>
        </authorList>
    </citation>
    <scope>NUCLEOTIDE SEQUENCE [LARGE SCALE GENOMIC DNA]</scope>
    <source>
        <strain evidence="8">CCUG 58938</strain>
    </source>
</reference>
<feature type="transmembrane region" description="Helical" evidence="5">
    <location>
        <begin position="155"/>
        <end position="174"/>
    </location>
</feature>
<keyword evidence="3 5" id="KW-1133">Transmembrane helix</keyword>
<evidence type="ECO:0000259" key="6">
    <source>
        <dbReference type="Pfam" id="PF07291"/>
    </source>
</evidence>
<feature type="transmembrane region" description="Helical" evidence="5">
    <location>
        <begin position="56"/>
        <end position="79"/>
    </location>
</feature>
<dbReference type="Pfam" id="PF07291">
    <property type="entry name" value="MauE"/>
    <property type="match status" value="1"/>
</dbReference>
<evidence type="ECO:0000256" key="4">
    <source>
        <dbReference type="ARBA" id="ARBA00023136"/>
    </source>
</evidence>
<feature type="transmembrane region" description="Helical" evidence="5">
    <location>
        <begin position="86"/>
        <end position="105"/>
    </location>
</feature>
<dbReference type="NCBIfam" id="NF045576">
    <property type="entry name" value="BT_3928_fam"/>
    <property type="match status" value="1"/>
</dbReference>
<evidence type="ECO:0000256" key="1">
    <source>
        <dbReference type="ARBA" id="ARBA00004141"/>
    </source>
</evidence>
<comment type="caution">
    <text evidence="7">The sequence shown here is derived from an EMBL/GenBank/DDBJ whole genome shotgun (WGS) entry which is preliminary data.</text>
</comment>
<name>A0ABW3K2N9_9BACT</name>
<organism evidence="7 8">
    <name type="scientific">Ohtaekwangia kribbensis</name>
    <dbReference type="NCBI Taxonomy" id="688913"/>
    <lineage>
        <taxon>Bacteria</taxon>
        <taxon>Pseudomonadati</taxon>
        <taxon>Bacteroidota</taxon>
        <taxon>Cytophagia</taxon>
        <taxon>Cytophagales</taxon>
        <taxon>Fulvivirgaceae</taxon>
        <taxon>Ohtaekwangia</taxon>
    </lineage>
</organism>
<evidence type="ECO:0000313" key="8">
    <source>
        <dbReference type="Proteomes" id="UP001597112"/>
    </source>
</evidence>
<feature type="transmembrane region" description="Helical" evidence="5">
    <location>
        <begin position="7"/>
        <end position="25"/>
    </location>
</feature>
<protein>
    <submittedName>
        <fullName evidence="7">BT_3928 family protein</fullName>
    </submittedName>
</protein>
<sequence>MRKIIDQFSRFFVGALFIFSGLIKLNDPIGTEIKMEEYFEVFAEDFGSFFMFFKPYALEIGFILIVLEVVLGIALLINYRVRITSIILLALIIFFTFLTFYSAYFNKVTDCGCFGDAIKLTPWESFTKDVILIVFILHIFWYRDKYQPVLRTREGHAVIIVSTLVCIGLGIYAIQHLPFIDFRPYKIGNNIKEQMQPQEQPVFEYVFQRKDNGEEVHSEKYLTDTLVYKYISVRQTNEDKTKAKITDYSVSSVEGEDVTENTFQGNKLLFIVYDATKASGENMDKIRKLTKNLDGKVEMMAFTASSSEQFEIFRHEYQLAIPYYFVDATVLKTIVRSNPGITLWKDGTVKGMWHHNDTPEAAEVLERLKD</sequence>
<accession>A0ABW3K2N9</accession>
<dbReference type="EMBL" id="JBHTKA010000004">
    <property type="protein sequence ID" value="MFD1000547.1"/>
    <property type="molecule type" value="Genomic_DNA"/>
</dbReference>
<evidence type="ECO:0000256" key="5">
    <source>
        <dbReference type="SAM" id="Phobius"/>
    </source>
</evidence>
<keyword evidence="2 5" id="KW-0812">Transmembrane</keyword>
<comment type="subcellular location">
    <subcellularLocation>
        <location evidence="1">Membrane</location>
        <topology evidence="1">Multi-pass membrane protein</topology>
    </subcellularLocation>
</comment>
<proteinExistence type="predicted"/>
<dbReference type="InterPro" id="IPR009908">
    <property type="entry name" value="Methylamine_util_MauE"/>
</dbReference>
<keyword evidence="8" id="KW-1185">Reference proteome</keyword>
<dbReference type="Proteomes" id="UP001597112">
    <property type="component" value="Unassembled WGS sequence"/>
</dbReference>
<gene>
    <name evidence="7" type="ORF">ACFQ21_14575</name>
</gene>
<keyword evidence="4 5" id="KW-0472">Membrane</keyword>
<evidence type="ECO:0000256" key="2">
    <source>
        <dbReference type="ARBA" id="ARBA00022692"/>
    </source>
</evidence>
<dbReference type="RefSeq" id="WP_377579990.1">
    <property type="nucleotide sequence ID" value="NZ_JBHTKA010000004.1"/>
</dbReference>
<evidence type="ECO:0000256" key="3">
    <source>
        <dbReference type="ARBA" id="ARBA00022989"/>
    </source>
</evidence>
<feature type="domain" description="Methylamine utilisation protein MauE" evidence="6">
    <location>
        <begin position="4"/>
        <end position="141"/>
    </location>
</feature>
<evidence type="ECO:0000313" key="7">
    <source>
        <dbReference type="EMBL" id="MFD1000547.1"/>
    </source>
</evidence>